<keyword evidence="2" id="KW-1185">Reference proteome</keyword>
<sequence length="273" mass="28802">MTFQRVRRDDAWVDGRVVTGAEFARIDANLSAGINGDDGSSHAPSSPVVVAGAGAMATGVWVLSGTASVIVDESAAVPSQVVFGDSDYPTLLPGHPGRLRKLSMPLVGNLSNGDFDGSSRFPGARAVFPLDVHHGARFVSVTVAFEVTNAHGPVPDLPRFRVFALDVRGVSTSLLVGAPPSGFLPYSPRPPDPAPGGKSTWGPDGYLEDGVFIHYFVGTIVPNIVVDVERFTYWIDIIDESGPYANSGYPGLSGNAYFSAVTAFEDIADLRPQ</sequence>
<proteinExistence type="predicted"/>
<organism evidence="1 2">
    <name type="scientific">Pendulispora brunnea</name>
    <dbReference type="NCBI Taxonomy" id="2905690"/>
    <lineage>
        <taxon>Bacteria</taxon>
        <taxon>Pseudomonadati</taxon>
        <taxon>Myxococcota</taxon>
        <taxon>Myxococcia</taxon>
        <taxon>Myxococcales</taxon>
        <taxon>Sorangiineae</taxon>
        <taxon>Pendulisporaceae</taxon>
        <taxon>Pendulispora</taxon>
    </lineage>
</organism>
<protein>
    <submittedName>
        <fullName evidence="1">Uncharacterized protein</fullName>
    </submittedName>
</protein>
<reference evidence="1 2" key="1">
    <citation type="submission" date="2021-12" db="EMBL/GenBank/DDBJ databases">
        <title>Discovery of the Pendulisporaceae a myxobacterial family with distinct sporulation behavior and unique specialized metabolism.</title>
        <authorList>
            <person name="Garcia R."/>
            <person name="Popoff A."/>
            <person name="Bader C.D."/>
            <person name="Loehr J."/>
            <person name="Walesch S."/>
            <person name="Walt C."/>
            <person name="Boldt J."/>
            <person name="Bunk B."/>
            <person name="Haeckl F.J.F.P.J."/>
            <person name="Gunesch A.P."/>
            <person name="Birkelbach J."/>
            <person name="Nuebel U."/>
            <person name="Pietschmann T."/>
            <person name="Bach T."/>
            <person name="Mueller R."/>
        </authorList>
    </citation>
    <scope>NUCLEOTIDE SEQUENCE [LARGE SCALE GENOMIC DNA]</scope>
    <source>
        <strain evidence="1 2">MSr12523</strain>
    </source>
</reference>
<gene>
    <name evidence="1" type="ORF">LZC95_08095</name>
</gene>
<dbReference type="RefSeq" id="WP_394847412.1">
    <property type="nucleotide sequence ID" value="NZ_CP089982.1"/>
</dbReference>
<dbReference type="Proteomes" id="UP001379533">
    <property type="component" value="Chromosome"/>
</dbReference>
<evidence type="ECO:0000313" key="1">
    <source>
        <dbReference type="EMBL" id="WXA96796.1"/>
    </source>
</evidence>
<dbReference type="EMBL" id="CP089982">
    <property type="protein sequence ID" value="WXA96796.1"/>
    <property type="molecule type" value="Genomic_DNA"/>
</dbReference>
<accession>A0ABZ2KDL5</accession>
<name>A0ABZ2KDL5_9BACT</name>
<evidence type="ECO:0000313" key="2">
    <source>
        <dbReference type="Proteomes" id="UP001379533"/>
    </source>
</evidence>